<protein>
    <submittedName>
        <fullName evidence="2">Uncharacterized protein</fullName>
    </submittedName>
</protein>
<name>A0A834ME34_RHYFE</name>
<evidence type="ECO:0000313" key="3">
    <source>
        <dbReference type="Proteomes" id="UP000625711"/>
    </source>
</evidence>
<proteinExistence type="predicted"/>
<dbReference type="Proteomes" id="UP000625711">
    <property type="component" value="Unassembled WGS sequence"/>
</dbReference>
<evidence type="ECO:0000256" key="1">
    <source>
        <dbReference type="SAM" id="MobiDB-lite"/>
    </source>
</evidence>
<gene>
    <name evidence="2" type="ORF">GWI33_006066</name>
</gene>
<dbReference type="EMBL" id="JAACXV010000299">
    <property type="protein sequence ID" value="KAF7280423.1"/>
    <property type="molecule type" value="Genomic_DNA"/>
</dbReference>
<accession>A0A834ME34</accession>
<organism evidence="2 3">
    <name type="scientific">Rhynchophorus ferrugineus</name>
    <name type="common">Red palm weevil</name>
    <name type="synonym">Curculio ferrugineus</name>
    <dbReference type="NCBI Taxonomy" id="354439"/>
    <lineage>
        <taxon>Eukaryota</taxon>
        <taxon>Metazoa</taxon>
        <taxon>Ecdysozoa</taxon>
        <taxon>Arthropoda</taxon>
        <taxon>Hexapoda</taxon>
        <taxon>Insecta</taxon>
        <taxon>Pterygota</taxon>
        <taxon>Neoptera</taxon>
        <taxon>Endopterygota</taxon>
        <taxon>Coleoptera</taxon>
        <taxon>Polyphaga</taxon>
        <taxon>Cucujiformia</taxon>
        <taxon>Curculionidae</taxon>
        <taxon>Dryophthorinae</taxon>
        <taxon>Rhynchophorus</taxon>
    </lineage>
</organism>
<feature type="region of interest" description="Disordered" evidence="1">
    <location>
        <begin position="1"/>
        <end position="37"/>
    </location>
</feature>
<keyword evidence="3" id="KW-1185">Reference proteome</keyword>
<evidence type="ECO:0000313" key="2">
    <source>
        <dbReference type="EMBL" id="KAF7280423.1"/>
    </source>
</evidence>
<dbReference type="AlphaFoldDB" id="A0A834ME34"/>
<reference evidence="2" key="1">
    <citation type="submission" date="2020-08" db="EMBL/GenBank/DDBJ databases">
        <title>Genome sequencing and assembly of the red palm weevil Rhynchophorus ferrugineus.</title>
        <authorList>
            <person name="Dias G.B."/>
            <person name="Bergman C.M."/>
            <person name="Manee M."/>
        </authorList>
    </citation>
    <scope>NUCLEOTIDE SEQUENCE</scope>
    <source>
        <strain evidence="2">AA-2017</strain>
        <tissue evidence="2">Whole larva</tissue>
    </source>
</reference>
<comment type="caution">
    <text evidence="2">The sequence shown here is derived from an EMBL/GenBank/DDBJ whole genome shotgun (WGS) entry which is preliminary data.</text>
</comment>
<sequence length="73" mass="8166">MREGRVDQPRQGRRGGRRVAKEKRSGTGREEGPNCTGLKYNICSIIWTGRYERDASIANWGIGIRENGACASR</sequence>
<feature type="compositionally biased region" description="Basic and acidic residues" evidence="1">
    <location>
        <begin position="22"/>
        <end position="32"/>
    </location>
</feature>
<feature type="compositionally biased region" description="Basic and acidic residues" evidence="1">
    <location>
        <begin position="1"/>
        <end position="10"/>
    </location>
</feature>
<feature type="compositionally biased region" description="Basic residues" evidence="1">
    <location>
        <begin position="11"/>
        <end position="21"/>
    </location>
</feature>